<evidence type="ECO:0000256" key="2">
    <source>
        <dbReference type="ARBA" id="ARBA00023125"/>
    </source>
</evidence>
<keyword evidence="6" id="KW-1185">Reference proteome</keyword>
<dbReference type="CDD" id="cd06170">
    <property type="entry name" value="LuxR_C_like"/>
    <property type="match status" value="1"/>
</dbReference>
<dbReference type="SMART" id="SM00421">
    <property type="entry name" value="HTH_LUXR"/>
    <property type="match status" value="1"/>
</dbReference>
<evidence type="ECO:0000256" key="3">
    <source>
        <dbReference type="ARBA" id="ARBA00023163"/>
    </source>
</evidence>
<dbReference type="PANTHER" id="PTHR44688:SF16">
    <property type="entry name" value="DNA-BINDING TRANSCRIPTIONAL ACTIVATOR DEVR_DOSR"/>
    <property type="match status" value="1"/>
</dbReference>
<keyword evidence="1" id="KW-0805">Transcription regulation</keyword>
<sequence>SATLATAGAEAGVAELVSVLDRWPPLDHEPARLTLEAALGVTRQFVPSQRPLSLEHLSRFEQLRGDTAQERTLLALLAQRARHENQPHTRVADYGLRALGDGALFDDCARGDGLVPWTLAMMAAITADAVVEARHELDRARARIVRGGSPVDYAMAANAAQVLAWRLGDVVATDTESEAVLAAVALEPLTPEVLSLRTTAAQFACYVAMERRDLAAAKAALAGVDSGTQGIRVIPLIWLHEVRARVSLAEDDPHAALGHLATLQRETQAVGIDPAGLAWRLPAAIACSRLGRDDEARAHLAAQVDRARAWGSPTELGEALRVAARFDPDPDARAQRLDEVVLVLAGSPDRLEHAKALADQAESWRAQGRRTESRELLAEAADLARACGARALETRISGALAALGDRPRRTTRAGSESLTASERRVATLAVVGRSNRDIAHELFVSPKTVENHLGRVYTKLGIGSRRELAGALAP</sequence>
<feature type="non-terminal residue" evidence="5">
    <location>
        <position position="1"/>
    </location>
</feature>
<dbReference type="InterPro" id="IPR016032">
    <property type="entry name" value="Sig_transdc_resp-reg_C-effctor"/>
</dbReference>
<dbReference type="Proteomes" id="UP001589750">
    <property type="component" value="Unassembled WGS sequence"/>
</dbReference>
<protein>
    <submittedName>
        <fullName evidence="5">LuxR C-terminal-related transcriptional regulator</fullName>
    </submittedName>
</protein>
<evidence type="ECO:0000256" key="1">
    <source>
        <dbReference type="ARBA" id="ARBA00023015"/>
    </source>
</evidence>
<dbReference type="PROSITE" id="PS00622">
    <property type="entry name" value="HTH_LUXR_1"/>
    <property type="match status" value="1"/>
</dbReference>
<dbReference type="EMBL" id="JBHMDG010000012">
    <property type="protein sequence ID" value="MFB9313770.1"/>
    <property type="molecule type" value="Genomic_DNA"/>
</dbReference>
<dbReference type="PRINTS" id="PR00038">
    <property type="entry name" value="HTHLUXR"/>
</dbReference>
<organism evidence="5 6">
    <name type="scientific">Nocardioides plantarum</name>
    <dbReference type="NCBI Taxonomy" id="29299"/>
    <lineage>
        <taxon>Bacteria</taxon>
        <taxon>Bacillati</taxon>
        <taxon>Actinomycetota</taxon>
        <taxon>Actinomycetes</taxon>
        <taxon>Propionibacteriales</taxon>
        <taxon>Nocardioidaceae</taxon>
        <taxon>Nocardioides</taxon>
    </lineage>
</organism>
<evidence type="ECO:0000313" key="5">
    <source>
        <dbReference type="EMBL" id="MFB9313770.1"/>
    </source>
</evidence>
<proteinExistence type="predicted"/>
<accession>A0ABV5KD27</accession>
<keyword evidence="3" id="KW-0804">Transcription</keyword>
<gene>
    <name evidence="5" type="ORF">ACFFRI_12015</name>
</gene>
<evidence type="ECO:0000313" key="6">
    <source>
        <dbReference type="Proteomes" id="UP001589750"/>
    </source>
</evidence>
<name>A0ABV5KD27_9ACTN</name>
<comment type="caution">
    <text evidence="5">The sequence shown here is derived from an EMBL/GenBank/DDBJ whole genome shotgun (WGS) entry which is preliminary data.</text>
</comment>
<dbReference type="InterPro" id="IPR000792">
    <property type="entry name" value="Tscrpt_reg_LuxR_C"/>
</dbReference>
<dbReference type="PANTHER" id="PTHR44688">
    <property type="entry name" value="DNA-BINDING TRANSCRIPTIONAL ACTIVATOR DEVR_DOSR"/>
    <property type="match status" value="1"/>
</dbReference>
<dbReference type="SUPFAM" id="SSF46894">
    <property type="entry name" value="C-terminal effector domain of the bipartite response regulators"/>
    <property type="match status" value="1"/>
</dbReference>
<dbReference type="InterPro" id="IPR036388">
    <property type="entry name" value="WH-like_DNA-bd_sf"/>
</dbReference>
<feature type="domain" description="HTH luxR-type" evidence="4">
    <location>
        <begin position="411"/>
        <end position="474"/>
    </location>
</feature>
<dbReference type="Pfam" id="PF00196">
    <property type="entry name" value="GerE"/>
    <property type="match status" value="1"/>
</dbReference>
<evidence type="ECO:0000259" key="4">
    <source>
        <dbReference type="PROSITE" id="PS50043"/>
    </source>
</evidence>
<dbReference type="PROSITE" id="PS50043">
    <property type="entry name" value="HTH_LUXR_2"/>
    <property type="match status" value="1"/>
</dbReference>
<dbReference type="Gene3D" id="1.10.10.10">
    <property type="entry name" value="Winged helix-like DNA-binding domain superfamily/Winged helix DNA-binding domain"/>
    <property type="match status" value="1"/>
</dbReference>
<reference evidence="5 6" key="1">
    <citation type="submission" date="2024-09" db="EMBL/GenBank/DDBJ databases">
        <authorList>
            <person name="Sun Q."/>
            <person name="Mori K."/>
        </authorList>
    </citation>
    <scope>NUCLEOTIDE SEQUENCE [LARGE SCALE GENOMIC DNA]</scope>
    <source>
        <strain evidence="5 6">JCM 9626</strain>
    </source>
</reference>
<dbReference type="RefSeq" id="WP_379141575.1">
    <property type="nucleotide sequence ID" value="NZ_JBHMDG010000012.1"/>
</dbReference>
<keyword evidence="2" id="KW-0238">DNA-binding</keyword>